<sequence length="169" mass="17300" precursor="true">MKTPLLALALLIAGSLTAAQAATTGTLTVRGQIDGGTCNLDTISNPTLPTVKVSDFDSSTWTGLKEFSLGATCDSDIRNVIFTFSGTPASADPTRWANTGTAAGISTVLQARDGANYNIPANGTAAQRQRTVATSAGKATLPMAAHYIKTGTVSKGTLLTTATVSITYN</sequence>
<evidence type="ECO:0000259" key="5">
    <source>
        <dbReference type="Pfam" id="PF00419"/>
    </source>
</evidence>
<evidence type="ECO:0000313" key="6">
    <source>
        <dbReference type="EMBL" id="KPA87517.1"/>
    </source>
</evidence>
<dbReference type="PANTHER" id="PTHR33420:SF14">
    <property type="entry name" value="TYPE 1 FIMBRIN D-MANNOSE SPECIFIC ADHESIN"/>
    <property type="match status" value="1"/>
</dbReference>
<dbReference type="GO" id="GO:0043709">
    <property type="term" value="P:cell adhesion involved in single-species biofilm formation"/>
    <property type="evidence" value="ECO:0007669"/>
    <property type="project" value="TreeGrafter"/>
</dbReference>
<protein>
    <submittedName>
        <fullName evidence="6">P pilus assembly protein, pilin FimA</fullName>
    </submittedName>
</protein>
<dbReference type="InterPro" id="IPR000259">
    <property type="entry name" value="Adhesion_dom_fimbrial"/>
</dbReference>
<accession>A0A0M9GC65</accession>
<dbReference type="PANTHER" id="PTHR33420">
    <property type="entry name" value="FIMBRIAL SUBUNIT ELFA-RELATED"/>
    <property type="match status" value="1"/>
</dbReference>
<dbReference type="SUPFAM" id="SSF49401">
    <property type="entry name" value="Bacterial adhesins"/>
    <property type="match status" value="1"/>
</dbReference>
<evidence type="ECO:0000313" key="7">
    <source>
        <dbReference type="Proteomes" id="UP000037931"/>
    </source>
</evidence>
<evidence type="ECO:0000256" key="2">
    <source>
        <dbReference type="ARBA" id="ARBA00006671"/>
    </source>
</evidence>
<organism evidence="6 7">
    <name type="scientific">Pseudomonas asplenii</name>
    <dbReference type="NCBI Taxonomy" id="53407"/>
    <lineage>
        <taxon>Bacteria</taxon>
        <taxon>Pseudomonadati</taxon>
        <taxon>Pseudomonadota</taxon>
        <taxon>Gammaproteobacteria</taxon>
        <taxon>Pseudomonadales</taxon>
        <taxon>Pseudomonadaceae</taxon>
        <taxon>Pseudomonas</taxon>
    </lineage>
</organism>
<comment type="caution">
    <text evidence="6">The sequence shown here is derived from an EMBL/GenBank/DDBJ whole genome shotgun (WGS) entry which is preliminary data.</text>
</comment>
<comment type="similarity">
    <text evidence="2">Belongs to the fimbrial protein family.</text>
</comment>
<dbReference type="InterPro" id="IPR008966">
    <property type="entry name" value="Adhesion_dom_sf"/>
</dbReference>
<comment type="subcellular location">
    <subcellularLocation>
        <location evidence="1">Fimbrium</location>
    </subcellularLocation>
</comment>
<feature type="chain" id="PRO_5005836113" evidence="4">
    <location>
        <begin position="22"/>
        <end position="169"/>
    </location>
</feature>
<dbReference type="GO" id="GO:0009289">
    <property type="term" value="C:pilus"/>
    <property type="evidence" value="ECO:0007669"/>
    <property type="project" value="UniProtKB-SubCell"/>
</dbReference>
<evidence type="ECO:0000256" key="1">
    <source>
        <dbReference type="ARBA" id="ARBA00004561"/>
    </source>
</evidence>
<feature type="domain" description="Fimbrial-type adhesion" evidence="5">
    <location>
        <begin position="30"/>
        <end position="168"/>
    </location>
</feature>
<dbReference type="Proteomes" id="UP000037931">
    <property type="component" value="Unassembled WGS sequence"/>
</dbReference>
<dbReference type="STRING" id="50340.PF66_05990"/>
<feature type="signal peptide" evidence="4">
    <location>
        <begin position="1"/>
        <end position="21"/>
    </location>
</feature>
<dbReference type="Pfam" id="PF00419">
    <property type="entry name" value="Fimbrial"/>
    <property type="match status" value="1"/>
</dbReference>
<dbReference type="OrthoDB" id="6887929at2"/>
<gene>
    <name evidence="6" type="ORF">PF66_05990</name>
</gene>
<dbReference type="Gene3D" id="2.60.40.1090">
    <property type="entry name" value="Fimbrial-type adhesion domain"/>
    <property type="match status" value="1"/>
</dbReference>
<dbReference type="EMBL" id="JSYZ01000029">
    <property type="protein sequence ID" value="KPA87517.1"/>
    <property type="molecule type" value="Genomic_DNA"/>
</dbReference>
<proteinExistence type="inferred from homology"/>
<dbReference type="RefSeq" id="WP_054064604.1">
    <property type="nucleotide sequence ID" value="NZ_JSYZ01000029.1"/>
</dbReference>
<dbReference type="InterPro" id="IPR036937">
    <property type="entry name" value="Adhesion_dom_fimbrial_sf"/>
</dbReference>
<evidence type="ECO:0000256" key="3">
    <source>
        <dbReference type="ARBA" id="ARBA00023263"/>
    </source>
</evidence>
<keyword evidence="4" id="KW-0732">Signal</keyword>
<dbReference type="InterPro" id="IPR050263">
    <property type="entry name" value="Bact_Fimbrial_Adh_Pro"/>
</dbReference>
<evidence type="ECO:0000256" key="4">
    <source>
        <dbReference type="SAM" id="SignalP"/>
    </source>
</evidence>
<keyword evidence="7" id="KW-1185">Reference proteome</keyword>
<keyword evidence="3" id="KW-0281">Fimbrium</keyword>
<dbReference type="AlphaFoldDB" id="A0A0M9GC65"/>
<reference evidence="6 7" key="1">
    <citation type="journal article" date="2015" name="PLoS ONE">
        <title>Rice-Infecting Pseudomonas Genomes Are Highly Accessorized and Harbor Multiple Putative Virulence Mechanisms to Cause Sheath Brown Rot.</title>
        <authorList>
            <person name="Quibod I.L."/>
            <person name="Grande G."/>
            <person name="Oreiro E.G."/>
            <person name="Borja F.N."/>
            <person name="Dossa G.S."/>
            <person name="Mauleon R."/>
            <person name="Cruz C.V."/>
            <person name="Oliva R."/>
        </authorList>
    </citation>
    <scope>NUCLEOTIDE SEQUENCE [LARGE SCALE GENOMIC DNA]</scope>
    <source>
        <strain evidence="6 7">IRRI 6609</strain>
    </source>
</reference>
<dbReference type="PATRIC" id="fig|50340.43.peg.3708"/>
<name>A0A0M9GC65_9PSED</name>